<dbReference type="EMBL" id="CP019327">
    <property type="protein sequence ID" value="APX95695.1"/>
    <property type="molecule type" value="Genomic_DNA"/>
</dbReference>
<feature type="domain" description="Histidine kinase" evidence="8">
    <location>
        <begin position="177"/>
        <end position="390"/>
    </location>
</feature>
<dbReference type="STRING" id="588898.BB347_03165"/>
<dbReference type="GeneID" id="30954910"/>
<sequence>MRGDSVESGRSKTSYWYLVIPALGVLLLTAAVGKSIAELTSTGGLLEAGLDLILLSVPGLVMLYVGLRLPNTSLEAECYPRIVAWTVGGVVAVGFVQGLRFLHPSVDVEFTFGTQAVLFAVGSIAGLGIGVHEAQALTRAAMLEKKNEQLKRTERRLEDAVAELEASNEELEQFAYAASHDLQEPLRMVTSYLDLAIERYGDDFDDTCQEFIEYAADGADRMSNKIDGLLAYSRVDTQGNSFDAVDLDCVLDDVLTDLQVTIDETDATITREPLPTVEGDARQLQQLFQNLLSNAIEYSGDESPRIHVSSTAEESTWTISVHDDGIGIDPAGSNRIFDIFQRLHSVDEHAGSGIGLAICSRIVERHGGEIWVDSEPDEGSTFSFTLIALEERATTSDGTGLSENQ</sequence>
<dbReference type="PANTHER" id="PTHR43304:SF1">
    <property type="entry name" value="PAC DOMAIN-CONTAINING PROTEIN"/>
    <property type="match status" value="1"/>
</dbReference>
<evidence type="ECO:0000313" key="12">
    <source>
        <dbReference type="Proteomes" id="UP000187321"/>
    </source>
</evidence>
<reference evidence="9 12" key="1">
    <citation type="submission" date="2017-01" db="EMBL/GenBank/DDBJ databases">
        <title>Complete genome sequence of Haloterrigena daqingensis type strain (JX313T).</title>
        <authorList>
            <person name="Shuang W."/>
        </authorList>
    </citation>
    <scope>NUCLEOTIDE SEQUENCE [LARGE SCALE GENOMIC DNA]</scope>
    <source>
        <strain evidence="9 12">JX313</strain>
    </source>
</reference>
<dbReference type="Gene3D" id="1.10.287.130">
    <property type="match status" value="1"/>
</dbReference>
<name>A0A1N6YE26_9EURY</name>
<organism evidence="10 11">
    <name type="scientific">Natronorubrum daqingense</name>
    <dbReference type="NCBI Taxonomy" id="588898"/>
    <lineage>
        <taxon>Archaea</taxon>
        <taxon>Methanobacteriati</taxon>
        <taxon>Methanobacteriota</taxon>
        <taxon>Stenosarchaea group</taxon>
        <taxon>Halobacteria</taxon>
        <taxon>Halobacteriales</taxon>
        <taxon>Natrialbaceae</taxon>
        <taxon>Natronorubrum</taxon>
    </lineage>
</organism>
<keyword evidence="7" id="KW-0472">Membrane</keyword>
<dbReference type="EMBL" id="FTNP01000001">
    <property type="protein sequence ID" value="SIR12838.1"/>
    <property type="molecule type" value="Genomic_DNA"/>
</dbReference>
<dbReference type="OrthoDB" id="342253at2157"/>
<dbReference type="Gene3D" id="3.30.565.10">
    <property type="entry name" value="Histidine kinase-like ATPase, C-terminal domain"/>
    <property type="match status" value="1"/>
</dbReference>
<feature type="transmembrane region" description="Helical" evidence="7">
    <location>
        <begin position="110"/>
        <end position="131"/>
    </location>
</feature>
<evidence type="ECO:0000313" key="9">
    <source>
        <dbReference type="EMBL" id="APX95695.1"/>
    </source>
</evidence>
<dbReference type="Pfam" id="PF16926">
    <property type="entry name" value="HisKA_4TM"/>
    <property type="match status" value="1"/>
</dbReference>
<comment type="catalytic activity">
    <reaction evidence="1">
        <text>ATP + protein L-histidine = ADP + protein N-phospho-L-histidine.</text>
        <dbReference type="EC" id="2.7.13.3"/>
    </reaction>
</comment>
<dbReference type="InterPro" id="IPR052162">
    <property type="entry name" value="Sensor_kinase/Photoreceptor"/>
</dbReference>
<dbReference type="Proteomes" id="UP000187321">
    <property type="component" value="Chromosome"/>
</dbReference>
<dbReference type="InterPro" id="IPR036097">
    <property type="entry name" value="HisK_dim/P_sf"/>
</dbReference>
<dbReference type="SUPFAM" id="SSF55874">
    <property type="entry name" value="ATPase domain of HSP90 chaperone/DNA topoisomerase II/histidine kinase"/>
    <property type="match status" value="1"/>
</dbReference>
<dbReference type="GO" id="GO:0000155">
    <property type="term" value="F:phosphorelay sensor kinase activity"/>
    <property type="evidence" value="ECO:0007669"/>
    <property type="project" value="InterPro"/>
</dbReference>
<dbReference type="Proteomes" id="UP000185687">
    <property type="component" value="Unassembled WGS sequence"/>
</dbReference>
<gene>
    <name evidence="9" type="ORF">BB347_03165</name>
    <name evidence="10" type="ORF">SAMN05421809_0412</name>
</gene>
<dbReference type="SMART" id="SM00388">
    <property type="entry name" value="HisKA"/>
    <property type="match status" value="1"/>
</dbReference>
<keyword evidence="7" id="KW-0812">Transmembrane</keyword>
<evidence type="ECO:0000313" key="11">
    <source>
        <dbReference type="Proteomes" id="UP000185687"/>
    </source>
</evidence>
<dbReference type="EC" id="2.7.13.3" evidence="2"/>
<dbReference type="SMART" id="SM00387">
    <property type="entry name" value="HATPase_c"/>
    <property type="match status" value="1"/>
</dbReference>
<reference evidence="10 11" key="2">
    <citation type="submission" date="2017-01" db="EMBL/GenBank/DDBJ databases">
        <authorList>
            <person name="Mah S.A."/>
            <person name="Swanson W.J."/>
            <person name="Moy G.W."/>
            <person name="Vacquier V.D."/>
        </authorList>
    </citation>
    <scope>NUCLEOTIDE SEQUENCE [LARGE SCALE GENOMIC DNA]</scope>
    <source>
        <strain evidence="10 11">CGMCC 1.8909</strain>
    </source>
</reference>
<keyword evidence="3" id="KW-0597">Phosphoprotein</keyword>
<keyword evidence="4" id="KW-0808">Transferase</keyword>
<dbReference type="PROSITE" id="PS50109">
    <property type="entry name" value="HIS_KIN"/>
    <property type="match status" value="1"/>
</dbReference>
<dbReference type="FunFam" id="3.30.565.10:FF:000006">
    <property type="entry name" value="Sensor histidine kinase WalK"/>
    <property type="match status" value="1"/>
</dbReference>
<keyword evidence="5 10" id="KW-0418">Kinase</keyword>
<feature type="coiled-coil region" evidence="6">
    <location>
        <begin position="133"/>
        <end position="177"/>
    </location>
</feature>
<dbReference type="SUPFAM" id="SSF47384">
    <property type="entry name" value="Homodimeric domain of signal transducing histidine kinase"/>
    <property type="match status" value="1"/>
</dbReference>
<dbReference type="AlphaFoldDB" id="A0A1N6YE26"/>
<keyword evidence="6" id="KW-0175">Coiled coil</keyword>
<dbReference type="InterPro" id="IPR004358">
    <property type="entry name" value="Sig_transdc_His_kin-like_C"/>
</dbReference>
<evidence type="ECO:0000256" key="3">
    <source>
        <dbReference type="ARBA" id="ARBA00022553"/>
    </source>
</evidence>
<evidence type="ECO:0000256" key="2">
    <source>
        <dbReference type="ARBA" id="ARBA00012438"/>
    </source>
</evidence>
<dbReference type="InterPro" id="IPR036890">
    <property type="entry name" value="HATPase_C_sf"/>
</dbReference>
<evidence type="ECO:0000256" key="5">
    <source>
        <dbReference type="ARBA" id="ARBA00022777"/>
    </source>
</evidence>
<dbReference type="RefSeq" id="WP_076578468.1">
    <property type="nucleotide sequence ID" value="NZ_CP019327.1"/>
</dbReference>
<dbReference type="InterPro" id="IPR003661">
    <property type="entry name" value="HisK_dim/P_dom"/>
</dbReference>
<evidence type="ECO:0000256" key="7">
    <source>
        <dbReference type="SAM" id="Phobius"/>
    </source>
</evidence>
<evidence type="ECO:0000313" key="10">
    <source>
        <dbReference type="EMBL" id="SIR12838.1"/>
    </source>
</evidence>
<keyword evidence="7" id="KW-1133">Transmembrane helix</keyword>
<dbReference type="InterPro" id="IPR031623">
    <property type="entry name" value="HisKA_4TM"/>
</dbReference>
<keyword evidence="11" id="KW-1185">Reference proteome</keyword>
<evidence type="ECO:0000256" key="6">
    <source>
        <dbReference type="SAM" id="Coils"/>
    </source>
</evidence>
<dbReference type="KEGG" id="hda:BB347_03165"/>
<dbReference type="Pfam" id="PF02518">
    <property type="entry name" value="HATPase_c"/>
    <property type="match status" value="1"/>
</dbReference>
<feature type="transmembrane region" description="Helical" evidence="7">
    <location>
        <begin position="45"/>
        <end position="67"/>
    </location>
</feature>
<dbReference type="PANTHER" id="PTHR43304">
    <property type="entry name" value="PHYTOCHROME-LIKE PROTEIN CPH1"/>
    <property type="match status" value="1"/>
</dbReference>
<dbReference type="CDD" id="cd00082">
    <property type="entry name" value="HisKA"/>
    <property type="match status" value="1"/>
</dbReference>
<accession>A0A1N6YE26</accession>
<proteinExistence type="predicted"/>
<feature type="transmembrane region" description="Helical" evidence="7">
    <location>
        <begin position="15"/>
        <end position="33"/>
    </location>
</feature>
<dbReference type="InterPro" id="IPR005467">
    <property type="entry name" value="His_kinase_dom"/>
</dbReference>
<evidence type="ECO:0000256" key="4">
    <source>
        <dbReference type="ARBA" id="ARBA00022679"/>
    </source>
</evidence>
<evidence type="ECO:0000256" key="1">
    <source>
        <dbReference type="ARBA" id="ARBA00000085"/>
    </source>
</evidence>
<dbReference type="PRINTS" id="PR00344">
    <property type="entry name" value="BCTRLSENSOR"/>
</dbReference>
<feature type="transmembrane region" description="Helical" evidence="7">
    <location>
        <begin position="82"/>
        <end position="103"/>
    </location>
</feature>
<dbReference type="InterPro" id="IPR003594">
    <property type="entry name" value="HATPase_dom"/>
</dbReference>
<evidence type="ECO:0000259" key="8">
    <source>
        <dbReference type="PROSITE" id="PS50109"/>
    </source>
</evidence>
<protein>
    <recommendedName>
        <fullName evidence="2">histidine kinase</fullName>
        <ecNumber evidence="2">2.7.13.3</ecNumber>
    </recommendedName>
</protein>
<dbReference type="Pfam" id="PF00512">
    <property type="entry name" value="HisKA"/>
    <property type="match status" value="1"/>
</dbReference>